<reference evidence="3 4" key="1">
    <citation type="submission" date="2018-08" db="EMBL/GenBank/DDBJ databases">
        <title>Streptomyces NEAU-D10 sp. nov., a novel Actinomycete isolated from soil.</title>
        <authorList>
            <person name="Jin L."/>
        </authorList>
    </citation>
    <scope>NUCLEOTIDE SEQUENCE [LARGE SCALE GENOMIC DNA]</scope>
    <source>
        <strain evidence="3 4">NEAU-D10</strain>
    </source>
</reference>
<evidence type="ECO:0000256" key="2">
    <source>
        <dbReference type="SAM" id="Phobius"/>
    </source>
</evidence>
<dbReference type="EMBL" id="QUAC01000125">
    <property type="protein sequence ID" value="REK89399.1"/>
    <property type="molecule type" value="Genomic_DNA"/>
</dbReference>
<dbReference type="OrthoDB" id="9810730at2"/>
<gene>
    <name evidence="3" type="ORF">DY245_15680</name>
</gene>
<dbReference type="GO" id="GO:0015209">
    <property type="term" value="F:cytosine transmembrane transporter activity"/>
    <property type="evidence" value="ECO:0007669"/>
    <property type="project" value="InterPro"/>
</dbReference>
<dbReference type="InterPro" id="IPR030191">
    <property type="entry name" value="CodB"/>
</dbReference>
<organism evidence="3 4">
    <name type="scientific">Streptomyces inhibens</name>
    <dbReference type="NCBI Taxonomy" id="2293571"/>
    <lineage>
        <taxon>Bacteria</taxon>
        <taxon>Bacillati</taxon>
        <taxon>Actinomycetota</taxon>
        <taxon>Actinomycetes</taxon>
        <taxon>Kitasatosporales</taxon>
        <taxon>Streptomycetaceae</taxon>
        <taxon>Streptomyces</taxon>
    </lineage>
</organism>
<evidence type="ECO:0000313" key="3">
    <source>
        <dbReference type="EMBL" id="REK89399.1"/>
    </source>
</evidence>
<feature type="region of interest" description="Disordered" evidence="1">
    <location>
        <begin position="1"/>
        <end position="23"/>
    </location>
</feature>
<feature type="transmembrane region" description="Helical" evidence="2">
    <location>
        <begin position="140"/>
        <end position="160"/>
    </location>
</feature>
<feature type="transmembrane region" description="Helical" evidence="2">
    <location>
        <begin position="100"/>
        <end position="120"/>
    </location>
</feature>
<feature type="transmembrane region" description="Helical" evidence="2">
    <location>
        <begin position="482"/>
        <end position="501"/>
    </location>
</feature>
<feature type="transmembrane region" description="Helical" evidence="2">
    <location>
        <begin position="284"/>
        <end position="312"/>
    </location>
</feature>
<dbReference type="PANTHER" id="PTHR30569:SF0">
    <property type="entry name" value="CYTOSINE PERMEASE"/>
    <property type="match status" value="1"/>
</dbReference>
<dbReference type="PANTHER" id="PTHR30569">
    <property type="entry name" value="CYTOSINE TRANSPORTER CODB"/>
    <property type="match status" value="1"/>
</dbReference>
<evidence type="ECO:0000256" key="1">
    <source>
        <dbReference type="SAM" id="MobiDB-lite"/>
    </source>
</evidence>
<keyword evidence="2" id="KW-0812">Transmembrane</keyword>
<dbReference type="GO" id="GO:0005886">
    <property type="term" value="C:plasma membrane"/>
    <property type="evidence" value="ECO:0007669"/>
    <property type="project" value="TreeGrafter"/>
</dbReference>
<keyword evidence="2" id="KW-1133">Transmembrane helix</keyword>
<feature type="transmembrane region" description="Helical" evidence="2">
    <location>
        <begin position="243"/>
        <end position="263"/>
    </location>
</feature>
<dbReference type="AlphaFoldDB" id="A0A371Q401"/>
<dbReference type="RefSeq" id="WP_128507773.1">
    <property type="nucleotide sequence ID" value="NZ_QUAC01000125.1"/>
</dbReference>
<feature type="transmembrane region" description="Helical" evidence="2">
    <location>
        <begin position="175"/>
        <end position="195"/>
    </location>
</feature>
<feature type="transmembrane region" description="Helical" evidence="2">
    <location>
        <begin position="385"/>
        <end position="406"/>
    </location>
</feature>
<feature type="transmembrane region" description="Helical" evidence="2">
    <location>
        <begin position="70"/>
        <end position="94"/>
    </location>
</feature>
<sequence>MSVEPQLTAPDSGRQLPPAGPSAEQAVADHTVADHAAAGHLRPDQAVTETLEDYTLRFAPRSYRRWTPMVVATTALGGIAYMADFSIGAGIGLTHGTGNALAAILVAAVVIFVTGFPLAYYGARYNIDLDLITRGSGFGYYGSVLTSVIFASFTFIFFALEGSIMAQGLKLGLGLPLWLGYLVSTFLVIPLVIYGMKALSKLQVWTTPVWLLLMVGPLLYLVATDPGTVNRFLSYAGAGGHGGVNTASVLLGAGVCLSLIAQIGEQIDYLRFMPPKTEANKRTWWTAVVMAGPGWVVLGALKQAIGLFLAVYVLAEVGPAAATEPIQQFKGAFAAMMPPWLVIPLAVVLVVISQIKINVTNAYSGSLAWTNSFTRVTKRYPGRMVFVLANLAFALILMEADMFSFLNGILGFYSNCAIAWVVTVATDIMVNKYLLKLSPHAPEFRRGMLYPVNPVGVVAFVAASGLSIAMYFHALGDALQPYSPVAAALIAFVLTPLVAVVTKGRYYLRRTGDGIDEPLLDADGNPRATTYTCHVCRQEFERPDVAACRTHDAVVCSLCLSTDRIGDHVLPAEPAAP</sequence>
<proteinExistence type="predicted"/>
<dbReference type="Proteomes" id="UP000262477">
    <property type="component" value="Unassembled WGS sequence"/>
</dbReference>
<protein>
    <submittedName>
        <fullName evidence="3">Allantoin permease</fullName>
    </submittedName>
</protein>
<keyword evidence="2" id="KW-0472">Membrane</keyword>
<name>A0A371Q401_STRIH</name>
<feature type="transmembrane region" description="Helical" evidence="2">
    <location>
        <begin position="332"/>
        <end position="352"/>
    </location>
</feature>
<dbReference type="Gene3D" id="1.10.4160.10">
    <property type="entry name" value="Hydantoin permease"/>
    <property type="match status" value="1"/>
</dbReference>
<feature type="transmembrane region" description="Helical" evidence="2">
    <location>
        <begin position="455"/>
        <end position="476"/>
    </location>
</feature>
<feature type="transmembrane region" description="Helical" evidence="2">
    <location>
        <begin position="412"/>
        <end position="434"/>
    </location>
</feature>
<feature type="transmembrane region" description="Helical" evidence="2">
    <location>
        <begin position="202"/>
        <end position="223"/>
    </location>
</feature>
<evidence type="ECO:0000313" key="4">
    <source>
        <dbReference type="Proteomes" id="UP000262477"/>
    </source>
</evidence>
<keyword evidence="4" id="KW-1185">Reference proteome</keyword>
<accession>A0A371Q401</accession>
<comment type="caution">
    <text evidence="3">The sequence shown here is derived from an EMBL/GenBank/DDBJ whole genome shotgun (WGS) entry which is preliminary data.</text>
</comment>